<evidence type="ECO:0000313" key="1">
    <source>
        <dbReference type="EMBL" id="ROT98073.1"/>
    </source>
</evidence>
<dbReference type="Proteomes" id="UP000268016">
    <property type="component" value="Unassembled WGS sequence"/>
</dbReference>
<dbReference type="AlphaFoldDB" id="A0A3N2QS87"/>
<dbReference type="RefSeq" id="WP_123643613.1">
    <property type="nucleotide sequence ID" value="NZ_ML119090.1"/>
</dbReference>
<evidence type="ECO:0000313" key="2">
    <source>
        <dbReference type="Proteomes" id="UP000268016"/>
    </source>
</evidence>
<accession>A0A3N2QS87</accession>
<dbReference type="PANTHER" id="PTHR43431:SF1">
    <property type="entry name" value="OS08G0476300 PROTEIN"/>
    <property type="match status" value="1"/>
</dbReference>
<dbReference type="Gene3D" id="3.40.50.720">
    <property type="entry name" value="NAD(P)-binding Rossmann-like Domain"/>
    <property type="match status" value="1"/>
</dbReference>
<organism evidence="1 2">
    <name type="scientific">Histidinibacterium lentulum</name>
    <dbReference type="NCBI Taxonomy" id="2480588"/>
    <lineage>
        <taxon>Bacteria</taxon>
        <taxon>Pseudomonadati</taxon>
        <taxon>Pseudomonadota</taxon>
        <taxon>Alphaproteobacteria</taxon>
        <taxon>Rhodobacterales</taxon>
        <taxon>Paracoccaceae</taxon>
        <taxon>Histidinibacterium</taxon>
    </lineage>
</organism>
<dbReference type="SUPFAM" id="SSF51735">
    <property type="entry name" value="NAD(P)-binding Rossmann-fold domains"/>
    <property type="match status" value="1"/>
</dbReference>
<dbReference type="OrthoDB" id="5513072at2"/>
<reference evidence="1 2" key="1">
    <citation type="submission" date="2018-10" db="EMBL/GenBank/DDBJ databases">
        <title>Histidinibacterium lentulum gen. nov., sp. nov., a marine bacterium from the culture broth of Picochlorum sp. 122.</title>
        <authorList>
            <person name="Wang G."/>
        </authorList>
    </citation>
    <scope>NUCLEOTIDE SEQUENCE [LARGE SCALE GENOMIC DNA]</scope>
    <source>
        <strain evidence="1 2">B17</strain>
    </source>
</reference>
<dbReference type="InterPro" id="IPR036291">
    <property type="entry name" value="NAD(P)-bd_dom_sf"/>
</dbReference>
<dbReference type="EMBL" id="RDRB01000010">
    <property type="protein sequence ID" value="ROT98073.1"/>
    <property type="molecule type" value="Genomic_DNA"/>
</dbReference>
<dbReference type="PANTHER" id="PTHR43431">
    <property type="entry name" value="OXIDOREDUCTASE, SHORT CHAIN DEHYDROGENASE/REDUCTASE FAMILY (AFU_ORTHOLOGUE AFUA_5G14000)"/>
    <property type="match status" value="1"/>
</dbReference>
<proteinExistence type="predicted"/>
<dbReference type="InterPro" id="IPR002347">
    <property type="entry name" value="SDR_fam"/>
</dbReference>
<gene>
    <name evidence="1" type="ORF">EAT49_17540</name>
</gene>
<name>A0A3N2QS87_9RHOB</name>
<keyword evidence="2" id="KW-1185">Reference proteome</keyword>
<dbReference type="Pfam" id="PF00106">
    <property type="entry name" value="adh_short"/>
    <property type="match status" value="1"/>
</dbReference>
<sequence length="222" mass="22142">MPDLAIVIGAGPGLGAAITRRFAQGGCAVAPVARDAGRLEALCAEIEAAGGTARPFAADSADFDSLRAAIAGASAWAGPPAALIYNVSRFLAVGPLDLEPETLDSELRISATAALAATQAVAPAMQAAGRGTVLWTGGGTALRPQGGSGSPSLTSGKSAMRGLALASAKALHGAGINFRTITINGAIKEGTPFAPDLIAEAFWAAFDAPREAWVAEETFDGG</sequence>
<comment type="caution">
    <text evidence="1">The sequence shown here is derived from an EMBL/GenBank/DDBJ whole genome shotgun (WGS) entry which is preliminary data.</text>
</comment>
<protein>
    <submittedName>
        <fullName evidence="1">SDR family NAD(P)-dependent oxidoreductase</fullName>
    </submittedName>
</protein>